<dbReference type="Pfam" id="PF09818">
    <property type="entry name" value="ABC_ATPase"/>
    <property type="match status" value="1"/>
</dbReference>
<evidence type="ECO:0000259" key="3">
    <source>
        <dbReference type="Pfam" id="PF20446"/>
    </source>
</evidence>
<accession>A0A5C3P368</accession>
<dbReference type="Proteomes" id="UP000308197">
    <property type="component" value="Unassembled WGS sequence"/>
</dbReference>
<dbReference type="InParanoid" id="A0A5C3P368"/>
<dbReference type="InterPro" id="IPR046833">
    <property type="entry name" value="ABC_N"/>
</dbReference>
<dbReference type="PANTHER" id="PTHR38149:SF1">
    <property type="entry name" value="ATPASE"/>
    <property type="match status" value="1"/>
</dbReference>
<dbReference type="InterPro" id="IPR019195">
    <property type="entry name" value="ABC_ATPase_put"/>
</dbReference>
<evidence type="ECO:0000259" key="2">
    <source>
        <dbReference type="Pfam" id="PF09818"/>
    </source>
</evidence>
<dbReference type="EMBL" id="ML211342">
    <property type="protein sequence ID" value="TFK84096.1"/>
    <property type="molecule type" value="Genomic_DNA"/>
</dbReference>
<organism evidence="5 6">
    <name type="scientific">Polyporus arcularius HHB13444</name>
    <dbReference type="NCBI Taxonomy" id="1314778"/>
    <lineage>
        <taxon>Eukaryota</taxon>
        <taxon>Fungi</taxon>
        <taxon>Dikarya</taxon>
        <taxon>Basidiomycota</taxon>
        <taxon>Agaricomycotina</taxon>
        <taxon>Agaricomycetes</taxon>
        <taxon>Polyporales</taxon>
        <taxon>Polyporaceae</taxon>
        <taxon>Polyporus</taxon>
    </lineage>
</organism>
<dbReference type="InterPro" id="IPR046834">
    <property type="entry name" value="ABC_ATPase_C"/>
</dbReference>
<feature type="domain" description="MRB1590-like C-terminal" evidence="4">
    <location>
        <begin position="568"/>
        <end position="653"/>
    </location>
</feature>
<feature type="compositionally biased region" description="Polar residues" evidence="1">
    <location>
        <begin position="164"/>
        <end position="177"/>
    </location>
</feature>
<evidence type="ECO:0000313" key="6">
    <source>
        <dbReference type="Proteomes" id="UP000308197"/>
    </source>
</evidence>
<dbReference type="AlphaFoldDB" id="A0A5C3P368"/>
<evidence type="ECO:0000256" key="1">
    <source>
        <dbReference type="SAM" id="MobiDB-lite"/>
    </source>
</evidence>
<feature type="region of interest" description="Disordered" evidence="1">
    <location>
        <begin position="41"/>
        <end position="67"/>
    </location>
</feature>
<evidence type="ECO:0000313" key="5">
    <source>
        <dbReference type="EMBL" id="TFK84096.1"/>
    </source>
</evidence>
<feature type="domain" description="ATPase of the ABC class N-terminal" evidence="3">
    <location>
        <begin position="70"/>
        <end position="246"/>
    </location>
</feature>
<dbReference type="PANTHER" id="PTHR38149">
    <property type="entry name" value="ATPASE"/>
    <property type="match status" value="1"/>
</dbReference>
<feature type="domain" description="ATPase of the ABC class C-terminal" evidence="2">
    <location>
        <begin position="255"/>
        <end position="533"/>
    </location>
</feature>
<protein>
    <recommendedName>
        <fullName evidence="7">ATPase</fullName>
    </recommendedName>
</protein>
<evidence type="ECO:0000259" key="4">
    <source>
        <dbReference type="Pfam" id="PF21117"/>
    </source>
</evidence>
<dbReference type="InterPro" id="IPR049069">
    <property type="entry name" value="MRB1590-like_C"/>
</dbReference>
<sequence length="666" mass="71397">MSGRGAYYKQLYGGGSNRGRGRGRGRGGSQAVVFDSHIAQDHTSRGSGGGHSSNGAHHAKRHKSDGSRGELLRIVRALGGKPYPAYRDLLGIWGLMDSSLFVDHVQADPYASPSKLRLRVPHATASFPESLFSNHIRTVAFCDYVTRHICSIIDAMGGKSTAAQAGRTQNTNWSSPKGGQLTVDRPGQQVLERTSVILYPHTSTDGAQGGIELRFCASLPAQGRTILGDAAYELFSRVITSLVDNLKYNAYDPQAIDGFVNSVEDQEDLRMQVTTSGLVAFVPNGAILPRGSGASDAPMGSPSVIQFTSPPKLERTFVLPHRGAISGMGIPKGITMIAGGGFHGKSTLLAALARGCYNHIPGDGREFLVTSPNLVSIQGEDGRSITNVDISPFISALPSGTPTTSFSTQDASGSTSMAAGVVEALELGADTLLFDEDTCATNFLIRDRRMQRLVSADPITPLVYNVRAMFKTHGVSSILVIGGCGDYCDVADLVLEMRNYTCSDITARAKRVAQEIPSAVIEHEVAAFGTVRPRYLQYTSLPSSETKISVRRRTMVDISHRDMAGQDPETLDLSALIQLVHDSQTRAIVAALKRMSSTSGAATASGSLLDVLKHFDAAVFDEDGVGGVVPKDRIDGFLARPRVIEVGMTINRLVCIDFLWPFAYIY</sequence>
<feature type="region of interest" description="Disordered" evidence="1">
    <location>
        <begin position="164"/>
        <end position="183"/>
    </location>
</feature>
<dbReference type="Pfam" id="PF21117">
    <property type="entry name" value="MRB1590_C"/>
    <property type="match status" value="1"/>
</dbReference>
<proteinExistence type="predicted"/>
<reference evidence="5 6" key="1">
    <citation type="journal article" date="2019" name="Nat. Ecol. Evol.">
        <title>Megaphylogeny resolves global patterns of mushroom evolution.</title>
        <authorList>
            <person name="Varga T."/>
            <person name="Krizsan K."/>
            <person name="Foldi C."/>
            <person name="Dima B."/>
            <person name="Sanchez-Garcia M."/>
            <person name="Sanchez-Ramirez S."/>
            <person name="Szollosi G.J."/>
            <person name="Szarkandi J.G."/>
            <person name="Papp V."/>
            <person name="Albert L."/>
            <person name="Andreopoulos W."/>
            <person name="Angelini C."/>
            <person name="Antonin V."/>
            <person name="Barry K.W."/>
            <person name="Bougher N.L."/>
            <person name="Buchanan P."/>
            <person name="Buyck B."/>
            <person name="Bense V."/>
            <person name="Catcheside P."/>
            <person name="Chovatia M."/>
            <person name="Cooper J."/>
            <person name="Damon W."/>
            <person name="Desjardin D."/>
            <person name="Finy P."/>
            <person name="Geml J."/>
            <person name="Haridas S."/>
            <person name="Hughes K."/>
            <person name="Justo A."/>
            <person name="Karasinski D."/>
            <person name="Kautmanova I."/>
            <person name="Kiss B."/>
            <person name="Kocsube S."/>
            <person name="Kotiranta H."/>
            <person name="LaButti K.M."/>
            <person name="Lechner B.E."/>
            <person name="Liimatainen K."/>
            <person name="Lipzen A."/>
            <person name="Lukacs Z."/>
            <person name="Mihaltcheva S."/>
            <person name="Morgado L.N."/>
            <person name="Niskanen T."/>
            <person name="Noordeloos M.E."/>
            <person name="Ohm R.A."/>
            <person name="Ortiz-Santana B."/>
            <person name="Ovrebo C."/>
            <person name="Racz N."/>
            <person name="Riley R."/>
            <person name="Savchenko A."/>
            <person name="Shiryaev A."/>
            <person name="Soop K."/>
            <person name="Spirin V."/>
            <person name="Szebenyi C."/>
            <person name="Tomsovsky M."/>
            <person name="Tulloss R.E."/>
            <person name="Uehling J."/>
            <person name="Grigoriev I.V."/>
            <person name="Vagvolgyi C."/>
            <person name="Papp T."/>
            <person name="Martin F.M."/>
            <person name="Miettinen O."/>
            <person name="Hibbett D.S."/>
            <person name="Nagy L.G."/>
        </authorList>
    </citation>
    <scope>NUCLEOTIDE SEQUENCE [LARGE SCALE GENOMIC DNA]</scope>
    <source>
        <strain evidence="5 6">HHB13444</strain>
    </source>
</reference>
<evidence type="ECO:0008006" key="7">
    <source>
        <dbReference type="Google" id="ProtNLM"/>
    </source>
</evidence>
<gene>
    <name evidence="5" type="ORF">K466DRAFT_554088</name>
</gene>
<dbReference type="Pfam" id="PF20446">
    <property type="entry name" value="ABC_N"/>
    <property type="match status" value="1"/>
</dbReference>
<dbReference type="STRING" id="1314778.A0A5C3P368"/>
<keyword evidence="6" id="KW-1185">Reference proteome</keyword>
<name>A0A5C3P368_9APHY</name>